<reference evidence="6" key="1">
    <citation type="submission" date="2020-04" db="EMBL/GenBank/DDBJ databases">
        <authorList>
            <person name="Neveu A P."/>
        </authorList>
    </citation>
    <scope>NUCLEOTIDE SEQUENCE</scope>
    <source>
        <tissue evidence="6">Whole embryo</tissue>
    </source>
</reference>
<dbReference type="GO" id="GO:0003723">
    <property type="term" value="F:RNA binding"/>
    <property type="evidence" value="ECO:0007669"/>
    <property type="project" value="InterPro"/>
</dbReference>
<gene>
    <name evidence="6" type="primary">Pus3-001</name>
</gene>
<keyword evidence="3" id="KW-0413">Isomerase</keyword>
<dbReference type="PANTHER" id="PTHR11142">
    <property type="entry name" value="PSEUDOURIDYLATE SYNTHASE"/>
    <property type="match status" value="1"/>
</dbReference>
<comment type="similarity">
    <text evidence="1">Belongs to the tRNA pseudouridine synthase TruA family.</text>
</comment>
<feature type="domain" description="Pseudouridine synthase I TruA alpha/beta" evidence="5">
    <location>
        <begin position="315"/>
        <end position="424"/>
    </location>
</feature>
<feature type="region of interest" description="Disordered" evidence="4">
    <location>
        <begin position="473"/>
        <end position="503"/>
    </location>
</feature>
<dbReference type="SUPFAM" id="SSF55120">
    <property type="entry name" value="Pseudouridine synthase"/>
    <property type="match status" value="1"/>
</dbReference>
<accession>A0A6F9DQQ0</accession>
<dbReference type="InterPro" id="IPR020094">
    <property type="entry name" value="TruA/RsuA/RluB/E/F_N"/>
</dbReference>
<evidence type="ECO:0000313" key="6">
    <source>
        <dbReference type="EMBL" id="CAB3265318.1"/>
    </source>
</evidence>
<protein>
    <submittedName>
        <fullName evidence="6">tRNA pseudouridine(38/39) synthase-like</fullName>
    </submittedName>
</protein>
<dbReference type="Gene3D" id="3.30.70.660">
    <property type="entry name" value="Pseudouridine synthase I, catalytic domain, C-terminal subdomain"/>
    <property type="match status" value="1"/>
</dbReference>
<name>A0A6F9DQQ0_9ASCI</name>
<dbReference type="GO" id="GO:0009982">
    <property type="term" value="F:pseudouridine synthase activity"/>
    <property type="evidence" value="ECO:0007669"/>
    <property type="project" value="InterPro"/>
</dbReference>
<sequence>MMLNKEFCSLRRICVFPFQTCFQTRTITKIVQSDIFCLDETSVKGNKKGRVVWKEKDLKKLNQDELIKEVLFVQKYAKQLENRILTTTGAKLSTKRKNQAAKTDDFLACNYRRVALQVVYLGWKYSGLQCTKNSCASVEWMLTNALKKCRLVGEDLPVRYSRSGRTDKHVSSFCQVLSLLVRTRHTEDPHIVKWSDELKEKMESEINSESQSLSEINQENNIDIKSSTNTQSFSVESGLRSQNIKSKDCTLKTEQPTAGEYDYIKMINSALPPDIRVVNWAPVDHTFAARRNCQKREYHYHFWKGNFDVDKMQEAAQLLCGIHDFRNFCTIINQRPQFFRHIHSFDFIKLTDESDSGEMYYAKIVGSSFLYHQVRFMMSILFLIGLGKEEPSLIETLLNAEKTPSRPGYLAAPAYPLVLYNTEFLNLKWAKGPEAYTEMAQYFQTMWSKTITEAVIIKNLVVKLQDENKKNSELLCTEDDNNKEKSPSTSSDPNESEEQDSNFSLKNMYCRNMRIVCSMNNNPYKKVLDRPPCKSPADRITDWKENSSTGKWVKVQNKL</sequence>
<evidence type="ECO:0000256" key="3">
    <source>
        <dbReference type="ARBA" id="ARBA00023235"/>
    </source>
</evidence>
<dbReference type="InterPro" id="IPR020095">
    <property type="entry name" value="PsdUridine_synth_TruA_C"/>
</dbReference>
<proteinExistence type="evidence at transcript level"/>
<dbReference type="InterPro" id="IPR001406">
    <property type="entry name" value="PsdUridine_synth_TruA"/>
</dbReference>
<dbReference type="GO" id="GO:0005634">
    <property type="term" value="C:nucleus"/>
    <property type="evidence" value="ECO:0007669"/>
    <property type="project" value="TreeGrafter"/>
</dbReference>
<dbReference type="Gene3D" id="3.30.70.580">
    <property type="entry name" value="Pseudouridine synthase I, catalytic domain, N-terminal subdomain"/>
    <property type="match status" value="1"/>
</dbReference>
<organism evidence="6">
    <name type="scientific">Phallusia mammillata</name>
    <dbReference type="NCBI Taxonomy" id="59560"/>
    <lineage>
        <taxon>Eukaryota</taxon>
        <taxon>Metazoa</taxon>
        <taxon>Chordata</taxon>
        <taxon>Tunicata</taxon>
        <taxon>Ascidiacea</taxon>
        <taxon>Phlebobranchia</taxon>
        <taxon>Ascidiidae</taxon>
        <taxon>Phallusia</taxon>
    </lineage>
</organism>
<evidence type="ECO:0000256" key="1">
    <source>
        <dbReference type="ARBA" id="ARBA00009375"/>
    </source>
</evidence>
<dbReference type="GO" id="GO:0005737">
    <property type="term" value="C:cytoplasm"/>
    <property type="evidence" value="ECO:0007669"/>
    <property type="project" value="TreeGrafter"/>
</dbReference>
<keyword evidence="2" id="KW-0819">tRNA processing</keyword>
<evidence type="ECO:0000256" key="2">
    <source>
        <dbReference type="ARBA" id="ARBA00022694"/>
    </source>
</evidence>
<evidence type="ECO:0000259" key="5">
    <source>
        <dbReference type="Pfam" id="PF01416"/>
    </source>
</evidence>
<dbReference type="PANTHER" id="PTHR11142:SF5">
    <property type="entry name" value="TRNA PSEUDOURIDINE(38_39) SYNTHASE"/>
    <property type="match status" value="1"/>
</dbReference>
<dbReference type="Pfam" id="PF01416">
    <property type="entry name" value="PseudoU_synth_1"/>
    <property type="match status" value="1"/>
</dbReference>
<dbReference type="InterPro" id="IPR020103">
    <property type="entry name" value="PsdUridine_synth_cat_dom_sf"/>
</dbReference>
<evidence type="ECO:0000256" key="4">
    <source>
        <dbReference type="SAM" id="MobiDB-lite"/>
    </source>
</evidence>
<dbReference type="EMBL" id="LR789456">
    <property type="protein sequence ID" value="CAB3265318.1"/>
    <property type="molecule type" value="mRNA"/>
</dbReference>
<dbReference type="GO" id="GO:1990481">
    <property type="term" value="P:mRNA pseudouridine synthesis"/>
    <property type="evidence" value="ECO:0007669"/>
    <property type="project" value="TreeGrafter"/>
</dbReference>
<dbReference type="InterPro" id="IPR020097">
    <property type="entry name" value="PsdUridine_synth_TruA_a/b_dom"/>
</dbReference>
<dbReference type="HAMAP" id="MF_00171">
    <property type="entry name" value="TruA"/>
    <property type="match status" value="1"/>
</dbReference>
<dbReference type="GO" id="GO:0031119">
    <property type="term" value="P:tRNA pseudouridine synthesis"/>
    <property type="evidence" value="ECO:0007669"/>
    <property type="project" value="TreeGrafter"/>
</dbReference>
<dbReference type="AlphaFoldDB" id="A0A6F9DQQ0"/>